<keyword evidence="3 12" id="KW-0919">Taste</keyword>
<comment type="similarity">
    <text evidence="2 11">Belongs to the G-protein coupled receptor T2R family.</text>
</comment>
<evidence type="ECO:0000256" key="14">
    <source>
        <dbReference type="SAM" id="SignalP"/>
    </source>
</evidence>
<keyword evidence="7 12" id="KW-0297">G-protein coupled receptor</keyword>
<feature type="chain" id="PRO_5011990279" description="Taste receptor type 2" evidence="14">
    <location>
        <begin position="22"/>
        <end position="323"/>
    </location>
</feature>
<evidence type="ECO:0000256" key="10">
    <source>
        <dbReference type="ARBA" id="ARBA00023224"/>
    </source>
</evidence>
<comment type="subcellular location">
    <subcellularLocation>
        <location evidence="1 12">Membrane</location>
        <topology evidence="1 12">Multi-pass membrane protein</topology>
    </subcellularLocation>
</comment>
<evidence type="ECO:0000256" key="13">
    <source>
        <dbReference type="SAM" id="Phobius"/>
    </source>
</evidence>
<comment type="caution">
    <text evidence="15">The sequence shown here is derived from an EMBL/GenBank/DDBJ whole genome shotgun (WGS) entry which is preliminary data.</text>
</comment>
<reference evidence="15 16" key="1">
    <citation type="journal article" date="2018" name="Mol. Genet. Genomics">
        <title>The red deer Cervus elaphus genome CerEla1.0: sequencing, annotating, genes, and chromosomes.</title>
        <authorList>
            <person name="Bana N.A."/>
            <person name="Nyiri A."/>
            <person name="Nagy J."/>
            <person name="Frank K."/>
            <person name="Nagy T."/>
            <person name="Steger V."/>
            <person name="Schiller M."/>
            <person name="Lakatos P."/>
            <person name="Sugar L."/>
            <person name="Horn P."/>
            <person name="Barta E."/>
            <person name="Orosz L."/>
        </authorList>
    </citation>
    <scope>NUCLEOTIDE SEQUENCE [LARGE SCALE GENOMIC DNA]</scope>
    <source>
        <strain evidence="15">Hungarian</strain>
    </source>
</reference>
<evidence type="ECO:0000256" key="7">
    <source>
        <dbReference type="ARBA" id="ARBA00023040"/>
    </source>
</evidence>
<dbReference type="Gene3D" id="1.20.1070.10">
    <property type="entry name" value="Rhodopsin 7-helix transmembrane proteins"/>
    <property type="match status" value="1"/>
</dbReference>
<feature type="signal peptide" evidence="14">
    <location>
        <begin position="1"/>
        <end position="21"/>
    </location>
</feature>
<dbReference type="PANTHER" id="PTHR11394">
    <property type="entry name" value="TASTE RECEPTOR TYPE 2"/>
    <property type="match status" value="1"/>
</dbReference>
<dbReference type="Pfam" id="PF05296">
    <property type="entry name" value="TAS2R"/>
    <property type="match status" value="3"/>
</dbReference>
<evidence type="ECO:0000313" key="15">
    <source>
        <dbReference type="EMBL" id="OWK06647.1"/>
    </source>
</evidence>
<evidence type="ECO:0000256" key="12">
    <source>
        <dbReference type="RuleBase" id="RU004424"/>
    </source>
</evidence>
<keyword evidence="8 12" id="KW-0472">Membrane</keyword>
<dbReference type="InterPro" id="IPR007960">
    <property type="entry name" value="TAS2R"/>
</dbReference>
<evidence type="ECO:0000256" key="2">
    <source>
        <dbReference type="ARBA" id="ARBA00007376"/>
    </source>
</evidence>
<keyword evidence="6 13" id="KW-1133">Transmembrane helix</keyword>
<evidence type="ECO:0000256" key="1">
    <source>
        <dbReference type="ARBA" id="ARBA00004141"/>
    </source>
</evidence>
<dbReference type="AlphaFoldDB" id="A0A212CKW3"/>
<keyword evidence="10 12" id="KW-0807">Transducer</keyword>
<keyword evidence="4 12" id="KW-0716">Sensory transduction</keyword>
<evidence type="ECO:0000256" key="6">
    <source>
        <dbReference type="ARBA" id="ARBA00022989"/>
    </source>
</evidence>
<evidence type="ECO:0000313" key="16">
    <source>
        <dbReference type="Proteomes" id="UP000242450"/>
    </source>
</evidence>
<accession>A0A212CKW3</accession>
<organism evidence="15 16">
    <name type="scientific">Cervus elaphus hippelaphus</name>
    <name type="common">European red deer</name>
    <dbReference type="NCBI Taxonomy" id="46360"/>
    <lineage>
        <taxon>Eukaryota</taxon>
        <taxon>Metazoa</taxon>
        <taxon>Chordata</taxon>
        <taxon>Craniata</taxon>
        <taxon>Vertebrata</taxon>
        <taxon>Euteleostomi</taxon>
        <taxon>Mammalia</taxon>
        <taxon>Eutheria</taxon>
        <taxon>Laurasiatheria</taxon>
        <taxon>Artiodactyla</taxon>
        <taxon>Ruminantia</taxon>
        <taxon>Pecora</taxon>
        <taxon>Cervidae</taxon>
        <taxon>Cervinae</taxon>
        <taxon>Cervus</taxon>
    </lineage>
</organism>
<proteinExistence type="inferred from homology"/>
<sequence length="323" mass="36351">MWSVPFLLFLVSAILLWSSLRRHLGQLRDHRPSPRDPSTRAHTMALKSLAFFLLFCTLYSLPLVIIMYIPALWKHWRRACEVVSYAGICLHSSILVRSSPTLRKTLKKRLCRALDKGQFVSSNGLIIAALGSEWLLRRTLSPCDKLLVSLGASRFCLQWVVISKNIYIFLNPAAFPYHPVFQLLAVQWDFLNSATLCFSTWLTVFYCGLRMEETGGQGPRPGVVTGGRAKTQPAFTALFTLLFVLLCILGLLANGFIVLVLSREWLGTLRFCLQWVGMGNNFYCFLHLVDYCSGPARQFFGLPWDFLNSVTSWLAPGSASSSA</sequence>
<dbReference type="OrthoDB" id="9836876at2759"/>
<evidence type="ECO:0000256" key="11">
    <source>
        <dbReference type="RuleBase" id="RU004423"/>
    </source>
</evidence>
<keyword evidence="14" id="KW-0732">Signal</keyword>
<dbReference type="GO" id="GO:0016020">
    <property type="term" value="C:membrane"/>
    <property type="evidence" value="ECO:0007669"/>
    <property type="project" value="UniProtKB-SubCell"/>
</dbReference>
<evidence type="ECO:0000256" key="4">
    <source>
        <dbReference type="ARBA" id="ARBA00022606"/>
    </source>
</evidence>
<evidence type="ECO:0000256" key="3">
    <source>
        <dbReference type="ARBA" id="ARBA00022480"/>
    </source>
</evidence>
<evidence type="ECO:0000256" key="5">
    <source>
        <dbReference type="ARBA" id="ARBA00022692"/>
    </source>
</evidence>
<name>A0A212CKW3_CEREH</name>
<keyword evidence="5 12" id="KW-0812">Transmembrane</keyword>
<dbReference type="PANTHER" id="PTHR11394:SF69">
    <property type="entry name" value="TASTE RECEPTOR TYPE 2 MEMBER 134"/>
    <property type="match status" value="1"/>
</dbReference>
<dbReference type="EMBL" id="MKHE01000018">
    <property type="protein sequence ID" value="OWK06647.1"/>
    <property type="molecule type" value="Genomic_DNA"/>
</dbReference>
<evidence type="ECO:0000256" key="8">
    <source>
        <dbReference type="ARBA" id="ARBA00023136"/>
    </source>
</evidence>
<protein>
    <recommendedName>
        <fullName evidence="12">Taste receptor type 2</fullName>
    </recommendedName>
</protein>
<feature type="transmembrane region" description="Helical" evidence="13">
    <location>
        <begin position="45"/>
        <end position="69"/>
    </location>
</feature>
<dbReference type="Proteomes" id="UP000242450">
    <property type="component" value="Chromosome 18"/>
</dbReference>
<dbReference type="GO" id="GO:0004930">
    <property type="term" value="F:G protein-coupled receptor activity"/>
    <property type="evidence" value="ECO:0007669"/>
    <property type="project" value="UniProtKB-KW"/>
</dbReference>
<dbReference type="GO" id="GO:0033038">
    <property type="term" value="F:bitter taste receptor activity"/>
    <property type="evidence" value="ECO:0007669"/>
    <property type="project" value="InterPro"/>
</dbReference>
<keyword evidence="9 12" id="KW-0675">Receptor</keyword>
<evidence type="ECO:0000256" key="9">
    <source>
        <dbReference type="ARBA" id="ARBA00023170"/>
    </source>
</evidence>
<keyword evidence="16" id="KW-1185">Reference proteome</keyword>
<feature type="transmembrane region" description="Helical" evidence="13">
    <location>
        <begin position="238"/>
        <end position="261"/>
    </location>
</feature>
<dbReference type="SUPFAM" id="SSF81321">
    <property type="entry name" value="Family A G protein-coupled receptor-like"/>
    <property type="match status" value="1"/>
</dbReference>
<gene>
    <name evidence="15" type="ORF">Celaphus_00012368</name>
</gene>